<keyword evidence="3" id="KW-0479">Metal-binding</keyword>
<keyword evidence="4" id="KW-0408">Iron</keyword>
<sequence>MRRLKAAFGPNATNDRHVWRIVDADLLASQWQPDLQFLIPALTPSQRDLVAHYRASGLSNVEWVDAIGLQSGDIVSATPERCEASILYRESDLHHGLQMTNRCNSYCLMCSQPPTPQEDSWMVREVIDVIRHMENSPAVLGLSGGEPLLLGPHLRTVLDSLTKKHPSTRVEILTNGRLLANSDQSKLLLDGLNTPTTWLVPLYGHADFLHDFVVQAQGAFEQTIAGLLNLQQYHQPIQLRIVLIRPVLEVLPELCMFIGRNLPFVKEVALMACEPIGFALANREHCEVDLLEWENVIQQAALQLTRHSIPFLFMNTPLCALSKPLRRHAHRSISDWKNVYTPTCDTCDMKPDCSGFFSWHERGWKPSKVIKVLNEEYAT</sequence>
<gene>
    <name evidence="7" type="ORF">LMG26845_00268</name>
</gene>
<dbReference type="SFLD" id="SFLDS00029">
    <property type="entry name" value="Radical_SAM"/>
    <property type="match status" value="1"/>
</dbReference>
<evidence type="ECO:0000256" key="4">
    <source>
        <dbReference type="ARBA" id="ARBA00023004"/>
    </source>
</evidence>
<keyword evidence="2" id="KW-0949">S-adenosyl-L-methionine</keyword>
<evidence type="ECO:0000256" key="1">
    <source>
        <dbReference type="ARBA" id="ARBA00001966"/>
    </source>
</evidence>
<dbReference type="Gene3D" id="3.20.20.70">
    <property type="entry name" value="Aldolase class I"/>
    <property type="match status" value="1"/>
</dbReference>
<dbReference type="GeneID" id="92896102"/>
<dbReference type="RefSeq" id="WP_082404695.1">
    <property type="nucleotide sequence ID" value="NZ_CADIJR010000001.1"/>
</dbReference>
<dbReference type="InterPro" id="IPR058240">
    <property type="entry name" value="rSAM_sf"/>
</dbReference>
<dbReference type="SFLD" id="SFLDG01103">
    <property type="entry name" value="Uncharacterised_Radical_SAM_Su"/>
    <property type="match status" value="1"/>
</dbReference>
<proteinExistence type="predicted"/>
<dbReference type="InterPro" id="IPR007197">
    <property type="entry name" value="rSAM"/>
</dbReference>
<dbReference type="EMBL" id="CADIJR010000001">
    <property type="protein sequence ID" value="CAB3623932.1"/>
    <property type="molecule type" value="Genomic_DNA"/>
</dbReference>
<evidence type="ECO:0000256" key="3">
    <source>
        <dbReference type="ARBA" id="ARBA00022723"/>
    </source>
</evidence>
<dbReference type="InterPro" id="IPR050377">
    <property type="entry name" value="Radical_SAM_PqqE_MftC-like"/>
</dbReference>
<dbReference type="AlphaFoldDB" id="A0A6J4ZH52"/>
<feature type="domain" description="Radical SAM core" evidence="6">
    <location>
        <begin position="98"/>
        <end position="245"/>
    </location>
</feature>
<evidence type="ECO:0000259" key="6">
    <source>
        <dbReference type="Pfam" id="PF04055"/>
    </source>
</evidence>
<dbReference type="SFLD" id="SFLDG01067">
    <property type="entry name" value="SPASM/twitch_domain_containing"/>
    <property type="match status" value="1"/>
</dbReference>
<dbReference type="GO" id="GO:0051536">
    <property type="term" value="F:iron-sulfur cluster binding"/>
    <property type="evidence" value="ECO:0007669"/>
    <property type="project" value="UniProtKB-KW"/>
</dbReference>
<dbReference type="InterPro" id="IPR024032">
    <property type="entry name" value="rSAM_paired_HxsC"/>
</dbReference>
<evidence type="ECO:0000256" key="2">
    <source>
        <dbReference type="ARBA" id="ARBA00022691"/>
    </source>
</evidence>
<reference evidence="7 8" key="1">
    <citation type="submission" date="2020-04" db="EMBL/GenBank/DDBJ databases">
        <authorList>
            <person name="De Canck E."/>
        </authorList>
    </citation>
    <scope>NUCLEOTIDE SEQUENCE [LARGE SCALE GENOMIC DNA]</scope>
    <source>
        <strain evidence="7 8">LMG 26845</strain>
    </source>
</reference>
<evidence type="ECO:0000313" key="8">
    <source>
        <dbReference type="Proteomes" id="UP000507979"/>
    </source>
</evidence>
<dbReference type="PANTHER" id="PTHR11228:SF7">
    <property type="entry name" value="PQQA PEPTIDE CYCLASE"/>
    <property type="match status" value="1"/>
</dbReference>
<dbReference type="GO" id="GO:0046872">
    <property type="term" value="F:metal ion binding"/>
    <property type="evidence" value="ECO:0007669"/>
    <property type="project" value="UniProtKB-KW"/>
</dbReference>
<dbReference type="Proteomes" id="UP000507979">
    <property type="component" value="Unassembled WGS sequence"/>
</dbReference>
<keyword evidence="5" id="KW-0411">Iron-sulfur</keyword>
<dbReference type="SUPFAM" id="SSF102114">
    <property type="entry name" value="Radical SAM enzymes"/>
    <property type="match status" value="1"/>
</dbReference>
<dbReference type="NCBIfam" id="TIGR03977">
    <property type="entry name" value="rSAM_pair_HxsC"/>
    <property type="match status" value="1"/>
</dbReference>
<name>A0A6J4ZH52_9BURK</name>
<accession>A0A6J4ZH52</accession>
<organism evidence="7 8">
    <name type="scientific">Achromobacter insuavis</name>
    <dbReference type="NCBI Taxonomy" id="1287735"/>
    <lineage>
        <taxon>Bacteria</taxon>
        <taxon>Pseudomonadati</taxon>
        <taxon>Pseudomonadota</taxon>
        <taxon>Betaproteobacteria</taxon>
        <taxon>Burkholderiales</taxon>
        <taxon>Alcaligenaceae</taxon>
        <taxon>Achromobacter</taxon>
    </lineage>
</organism>
<evidence type="ECO:0000313" key="7">
    <source>
        <dbReference type="EMBL" id="CAB3623932.1"/>
    </source>
</evidence>
<keyword evidence="8" id="KW-1185">Reference proteome</keyword>
<protein>
    <recommendedName>
        <fullName evidence="6">Radical SAM core domain-containing protein</fullName>
    </recommendedName>
</protein>
<comment type="cofactor">
    <cofactor evidence="1">
        <name>[4Fe-4S] cluster</name>
        <dbReference type="ChEBI" id="CHEBI:49883"/>
    </cofactor>
</comment>
<dbReference type="Pfam" id="PF04055">
    <property type="entry name" value="Radical_SAM"/>
    <property type="match status" value="1"/>
</dbReference>
<evidence type="ECO:0000256" key="5">
    <source>
        <dbReference type="ARBA" id="ARBA00023014"/>
    </source>
</evidence>
<dbReference type="GO" id="GO:0003824">
    <property type="term" value="F:catalytic activity"/>
    <property type="evidence" value="ECO:0007669"/>
    <property type="project" value="InterPro"/>
</dbReference>
<dbReference type="CDD" id="cd01335">
    <property type="entry name" value="Radical_SAM"/>
    <property type="match status" value="1"/>
</dbReference>
<dbReference type="PANTHER" id="PTHR11228">
    <property type="entry name" value="RADICAL SAM DOMAIN PROTEIN"/>
    <property type="match status" value="1"/>
</dbReference>
<dbReference type="InterPro" id="IPR013785">
    <property type="entry name" value="Aldolase_TIM"/>
</dbReference>